<feature type="transmembrane region" description="Helical" evidence="13">
    <location>
        <begin position="207"/>
        <end position="226"/>
    </location>
</feature>
<feature type="transmembrane region" description="Helical" evidence="13">
    <location>
        <begin position="162"/>
        <end position="179"/>
    </location>
</feature>
<dbReference type="GO" id="GO:0016757">
    <property type="term" value="F:glycosyltransferase activity"/>
    <property type="evidence" value="ECO:0007669"/>
    <property type="project" value="InterPro"/>
</dbReference>
<comment type="pathway">
    <text evidence="2">Cell wall biogenesis; cell wall polysaccharide biosynthesis.</text>
</comment>
<protein>
    <recommendedName>
        <fullName evidence="5">Galactan 5-O-arabinofuranosyltransferase</fullName>
        <ecNumber evidence="4">2.4.2.46</ecNumber>
    </recommendedName>
    <alternativeName>
        <fullName evidence="11">Arabinofuranosyltransferase AftA</fullName>
    </alternativeName>
</protein>
<sequence length="651" mass="70537">MRNALATLGQMAVAVLVAIVVSTVSLLAISRVQWPAFPSSNQLHALTTVGQVGCLAGLLAVGLVWRHGRFRRLAQLGALVFVSAFSVVTLGMPLGATKLYLFGISVDQQFRTEYLTRLTDSPALRDMTYLGLPPFYPPGWFWLGGRAAALTGTPAWEMFKPWAITSITIAAAVALVLWWRLVRFEYALLVTTAGTAVTLAYSSPEPYAAMITVLLPPVLVLTWSGLRAGAPIVPAERDAGRTLDAEREASHTLGGRTGWGAIVGAGLFLGFAATWYTLLVAYSAFTVCLMALGLAALRWRAHGLRAALDPLRRLLVIGVIALAIASITWLPFLLRTLSSPVSDTGSAQHYLPADGAQLTFPMFQFSLLGAICLLGTLWLIVKARSSVRAGGLALGVLAVYLWSLLSMLTTLARTTLLSFRLQPTLSVLLVTAGVFGFVEVTQALRRDWIGSRAVLPVAAAIGLTGAIAFSQDIPDVLRPDLTIAYTDTDGDGQRGDRRPPGSEKYYPAVDAAIQRIAGKPRDEIVVLTADYSFLSLYPYWGFQGLTSHYANPLAQFDKRAAQIESWSKLKTADEFVGALDKLPWPPPTVFVMRRGASTTYTLRLAEDVYPNQPNVRRYTVDFKAALFNDPRFAVENIGPFVVAVRKPVPSP</sequence>
<dbReference type="GO" id="GO:0044038">
    <property type="term" value="P:cell wall macromolecule biosynthetic process"/>
    <property type="evidence" value="ECO:0007669"/>
    <property type="project" value="InterPro"/>
</dbReference>
<feature type="transmembrane region" description="Helical" evidence="13">
    <location>
        <begin position="453"/>
        <end position="470"/>
    </location>
</feature>
<evidence type="ECO:0000256" key="12">
    <source>
        <dbReference type="ARBA" id="ARBA00034030"/>
    </source>
</evidence>
<dbReference type="UniPathway" id="UPA00963"/>
<evidence type="ECO:0000256" key="13">
    <source>
        <dbReference type="SAM" id="Phobius"/>
    </source>
</evidence>
<dbReference type="GO" id="GO:0045227">
    <property type="term" value="P:capsule polysaccharide biosynthetic process"/>
    <property type="evidence" value="ECO:0007669"/>
    <property type="project" value="UniProtKB-UniPathway"/>
</dbReference>
<dbReference type="Proteomes" id="UP000093925">
    <property type="component" value="Unassembled WGS sequence"/>
</dbReference>
<feature type="domain" description="Arabinofuranosyltransferase AftA C-terminal" evidence="14">
    <location>
        <begin position="473"/>
        <end position="645"/>
    </location>
</feature>
<evidence type="ECO:0000256" key="2">
    <source>
        <dbReference type="ARBA" id="ARBA00004776"/>
    </source>
</evidence>
<evidence type="ECO:0000256" key="8">
    <source>
        <dbReference type="ARBA" id="ARBA00022692"/>
    </source>
</evidence>
<comment type="catalytic activity">
    <reaction evidence="12">
        <text>Adds an alpha-D-arabinofuranosyl group from trans,octacis-decaprenylphospho-beta-D-arabinofuranose at the 5-O-position of the eighth, tenth and twelfth galactofuranose unit of the galactofuranan chain of [beta-D-galactofuranosyl-(1-&gt;5)-beta-D-galactofuranosyl-(1-&gt;6)]14-beta-D-galactofuranosyl-(1-&gt;5)-beta-D-galactofuranosyl-(1-&gt;4)-alpha-L-rhamnopyranosyl-(1-&gt;3)-N-acetyl-alpha-D-glucosaminyl-diphospho-trans,octacis-decaprenol.</text>
        <dbReference type="EC" id="2.4.2.46"/>
    </reaction>
</comment>
<dbReference type="Pfam" id="PF12249">
    <property type="entry name" value="AftA_C"/>
    <property type="match status" value="1"/>
</dbReference>
<evidence type="ECO:0000313" key="17">
    <source>
        <dbReference type="Proteomes" id="UP000093925"/>
    </source>
</evidence>
<feature type="domain" description="Arabinofuranosyltransferase AftA N-terminal" evidence="15">
    <location>
        <begin position="10"/>
        <end position="464"/>
    </location>
</feature>
<evidence type="ECO:0000256" key="11">
    <source>
        <dbReference type="ARBA" id="ARBA00033184"/>
    </source>
</evidence>
<feature type="transmembrane region" description="Helical" evidence="13">
    <location>
        <begin position="186"/>
        <end position="201"/>
    </location>
</feature>
<evidence type="ECO:0000256" key="4">
    <source>
        <dbReference type="ARBA" id="ARBA00012037"/>
    </source>
</evidence>
<dbReference type="GO" id="GO:0005886">
    <property type="term" value="C:plasma membrane"/>
    <property type="evidence" value="ECO:0007669"/>
    <property type="project" value="UniProtKB-SubCell"/>
</dbReference>
<feature type="transmembrane region" description="Helical" evidence="13">
    <location>
        <begin position="282"/>
        <end position="301"/>
    </location>
</feature>
<evidence type="ECO:0000256" key="6">
    <source>
        <dbReference type="ARBA" id="ARBA00022475"/>
    </source>
</evidence>
<dbReference type="InterPro" id="IPR020963">
    <property type="entry name" value="ArabinofuranosylTrfase_AftA_N"/>
</dbReference>
<feature type="transmembrane region" description="Helical" evidence="13">
    <location>
        <begin position="257"/>
        <end position="276"/>
    </location>
</feature>
<evidence type="ECO:0000259" key="14">
    <source>
        <dbReference type="Pfam" id="PF12249"/>
    </source>
</evidence>
<feature type="transmembrane region" description="Helical" evidence="13">
    <location>
        <begin position="392"/>
        <end position="412"/>
    </location>
</feature>
<comment type="similarity">
    <text evidence="3">Belongs to the glycosyltransferase 85 family.</text>
</comment>
<keyword evidence="7 16" id="KW-0808">Transferase</keyword>
<evidence type="ECO:0000256" key="9">
    <source>
        <dbReference type="ARBA" id="ARBA00022989"/>
    </source>
</evidence>
<feature type="transmembrane region" description="Helical" evidence="13">
    <location>
        <begin position="76"/>
        <end position="96"/>
    </location>
</feature>
<keyword evidence="10 13" id="KW-0472">Membrane</keyword>
<evidence type="ECO:0000256" key="3">
    <source>
        <dbReference type="ARBA" id="ARBA00009655"/>
    </source>
</evidence>
<keyword evidence="9 13" id="KW-1133">Transmembrane helix</keyword>
<dbReference type="InterPro" id="IPR020959">
    <property type="entry name" value="ArabinofuranosylTrfase_AftA_C"/>
</dbReference>
<name>A0A1A3KYY0_MYCAS</name>
<feature type="transmembrane region" description="Helical" evidence="13">
    <location>
        <begin position="12"/>
        <end position="31"/>
    </location>
</feature>
<evidence type="ECO:0000256" key="10">
    <source>
        <dbReference type="ARBA" id="ARBA00023136"/>
    </source>
</evidence>
<evidence type="ECO:0000259" key="15">
    <source>
        <dbReference type="Pfam" id="PF12250"/>
    </source>
</evidence>
<dbReference type="EC" id="2.4.2.46" evidence="4"/>
<accession>A0A1A3KYY0</accession>
<evidence type="ECO:0000313" key="16">
    <source>
        <dbReference type="EMBL" id="OBJ89644.1"/>
    </source>
</evidence>
<proteinExistence type="inferred from homology"/>
<evidence type="ECO:0000256" key="5">
    <source>
        <dbReference type="ARBA" id="ARBA00020482"/>
    </source>
</evidence>
<dbReference type="AlphaFoldDB" id="A0A1A3KYY0"/>
<reference evidence="16 17" key="1">
    <citation type="submission" date="2016-06" db="EMBL/GenBank/DDBJ databases">
        <authorList>
            <person name="Kjaerup R.B."/>
            <person name="Dalgaard T.S."/>
            <person name="Juul-Madsen H.R."/>
        </authorList>
    </citation>
    <scope>NUCLEOTIDE SEQUENCE [LARGE SCALE GENOMIC DNA]</scope>
    <source>
        <strain evidence="16 17">1276495.2</strain>
    </source>
</reference>
<evidence type="ECO:0000256" key="7">
    <source>
        <dbReference type="ARBA" id="ARBA00022679"/>
    </source>
</evidence>
<feature type="transmembrane region" description="Helical" evidence="13">
    <location>
        <begin position="43"/>
        <end position="64"/>
    </location>
</feature>
<dbReference type="Pfam" id="PF12250">
    <property type="entry name" value="AftA_N"/>
    <property type="match status" value="1"/>
</dbReference>
<dbReference type="RefSeq" id="WP_065138451.1">
    <property type="nucleotide sequence ID" value="NZ_LZLM01000017.1"/>
</dbReference>
<keyword evidence="6" id="KW-1003">Cell membrane</keyword>
<comment type="caution">
    <text evidence="16">The sequence shown here is derived from an EMBL/GenBank/DDBJ whole genome shotgun (WGS) entry which is preliminary data.</text>
</comment>
<keyword evidence="8 13" id="KW-0812">Transmembrane</keyword>
<evidence type="ECO:0000256" key="1">
    <source>
        <dbReference type="ARBA" id="ARBA00004651"/>
    </source>
</evidence>
<dbReference type="EMBL" id="LZLM01000017">
    <property type="protein sequence ID" value="OBJ89644.1"/>
    <property type="molecule type" value="Genomic_DNA"/>
</dbReference>
<organism evidence="16 17">
    <name type="scientific">Mycobacterium asiaticum</name>
    <dbReference type="NCBI Taxonomy" id="1790"/>
    <lineage>
        <taxon>Bacteria</taxon>
        <taxon>Bacillati</taxon>
        <taxon>Actinomycetota</taxon>
        <taxon>Actinomycetes</taxon>
        <taxon>Mycobacteriales</taxon>
        <taxon>Mycobacteriaceae</taxon>
        <taxon>Mycobacterium</taxon>
    </lineage>
</organism>
<feature type="transmembrane region" description="Helical" evidence="13">
    <location>
        <begin position="424"/>
        <end position="441"/>
    </location>
</feature>
<comment type="subcellular location">
    <subcellularLocation>
        <location evidence="1">Cell membrane</location>
        <topology evidence="1">Multi-pass membrane protein</topology>
    </subcellularLocation>
</comment>
<feature type="transmembrane region" description="Helical" evidence="13">
    <location>
        <begin position="362"/>
        <end position="380"/>
    </location>
</feature>
<feature type="transmembrane region" description="Helical" evidence="13">
    <location>
        <begin position="313"/>
        <end position="334"/>
    </location>
</feature>
<gene>
    <name evidence="16" type="ORF">A5640_27000</name>
</gene>